<sequence length="112" mass="12895">MLIKHAHRVIPRSFSYQHGHVVTCFCAIIIIDAIYKMGRKWRTKGKRAETGTCVPPGTLIYKVFRQLTTRKRNEAVRLRRVVKISGTYFQIETSGGGGQKNDSKFYFLLAYL</sequence>
<keyword evidence="1" id="KW-0812">Transmembrane</keyword>
<proteinExistence type="predicted"/>
<reference evidence="2" key="1">
    <citation type="submission" date="2007-07" db="EMBL/GenBank/DDBJ databases">
        <title>PCAP assembly of the Caenorhabditis remanei genome.</title>
        <authorList>
            <consortium name="The Caenorhabditis remanei Sequencing Consortium"/>
            <person name="Wilson R.K."/>
        </authorList>
    </citation>
    <scope>NUCLEOTIDE SEQUENCE [LARGE SCALE GENOMIC DNA]</scope>
    <source>
        <strain evidence="2">PB4641</strain>
    </source>
</reference>
<gene>
    <name evidence="2" type="ORF">CRE_04555</name>
</gene>
<dbReference type="EMBL" id="DS268419">
    <property type="protein sequence ID" value="EFO86891.1"/>
    <property type="molecule type" value="Genomic_DNA"/>
</dbReference>
<dbReference type="InParanoid" id="E3LZ25"/>
<organism evidence="3">
    <name type="scientific">Caenorhabditis remanei</name>
    <name type="common">Caenorhabditis vulgaris</name>
    <dbReference type="NCBI Taxonomy" id="31234"/>
    <lineage>
        <taxon>Eukaryota</taxon>
        <taxon>Metazoa</taxon>
        <taxon>Ecdysozoa</taxon>
        <taxon>Nematoda</taxon>
        <taxon>Chromadorea</taxon>
        <taxon>Rhabditida</taxon>
        <taxon>Rhabditina</taxon>
        <taxon>Rhabditomorpha</taxon>
        <taxon>Rhabditoidea</taxon>
        <taxon>Rhabditidae</taxon>
        <taxon>Peloderinae</taxon>
        <taxon>Caenorhabditis</taxon>
    </lineage>
</organism>
<evidence type="ECO:0000313" key="2">
    <source>
        <dbReference type="EMBL" id="EFO86891.1"/>
    </source>
</evidence>
<evidence type="ECO:0000313" key="3">
    <source>
        <dbReference type="Proteomes" id="UP000008281"/>
    </source>
</evidence>
<keyword evidence="1" id="KW-1133">Transmembrane helix</keyword>
<accession>E3LZ25</accession>
<keyword evidence="3" id="KW-1185">Reference proteome</keyword>
<evidence type="ECO:0000256" key="1">
    <source>
        <dbReference type="SAM" id="Phobius"/>
    </source>
</evidence>
<protein>
    <submittedName>
        <fullName evidence="2">Uncharacterized protein</fullName>
    </submittedName>
</protein>
<feature type="transmembrane region" description="Helical" evidence="1">
    <location>
        <begin position="20"/>
        <end position="38"/>
    </location>
</feature>
<dbReference type="HOGENOM" id="CLU_2148172_0_0_1"/>
<dbReference type="AlphaFoldDB" id="E3LZ25"/>
<name>E3LZ25_CAERE</name>
<dbReference type="Proteomes" id="UP000008281">
    <property type="component" value="Unassembled WGS sequence"/>
</dbReference>
<keyword evidence="1" id="KW-0472">Membrane</keyword>